<proteinExistence type="predicted"/>
<accession>A0A316AR17</accession>
<protein>
    <submittedName>
        <fullName evidence="2">Uncharacterized protein</fullName>
    </submittedName>
</protein>
<dbReference type="Proteomes" id="UP000245469">
    <property type="component" value="Unassembled WGS sequence"/>
</dbReference>
<evidence type="ECO:0000256" key="1">
    <source>
        <dbReference type="SAM" id="MobiDB-lite"/>
    </source>
</evidence>
<dbReference type="AlphaFoldDB" id="A0A316AR17"/>
<name>A0A316AR17_9ACTN</name>
<gene>
    <name evidence="2" type="ORF">BXY45_11919</name>
</gene>
<evidence type="ECO:0000313" key="3">
    <source>
        <dbReference type="Proteomes" id="UP000245469"/>
    </source>
</evidence>
<feature type="region of interest" description="Disordered" evidence="1">
    <location>
        <begin position="20"/>
        <end position="40"/>
    </location>
</feature>
<evidence type="ECO:0000313" key="2">
    <source>
        <dbReference type="EMBL" id="PWJ52527.1"/>
    </source>
</evidence>
<organism evidence="2 3">
    <name type="scientific">Quadrisphaera granulorum</name>
    <dbReference type="NCBI Taxonomy" id="317664"/>
    <lineage>
        <taxon>Bacteria</taxon>
        <taxon>Bacillati</taxon>
        <taxon>Actinomycetota</taxon>
        <taxon>Actinomycetes</taxon>
        <taxon>Kineosporiales</taxon>
        <taxon>Kineosporiaceae</taxon>
        <taxon>Quadrisphaera</taxon>
    </lineage>
</organism>
<reference evidence="2 3" key="1">
    <citation type="submission" date="2018-03" db="EMBL/GenBank/DDBJ databases">
        <title>Genomic Encyclopedia of Archaeal and Bacterial Type Strains, Phase II (KMG-II): from individual species to whole genera.</title>
        <authorList>
            <person name="Goeker M."/>
        </authorList>
    </citation>
    <scope>NUCLEOTIDE SEQUENCE [LARGE SCALE GENOMIC DNA]</scope>
    <source>
        <strain evidence="2 3">DSM 44889</strain>
    </source>
</reference>
<comment type="caution">
    <text evidence="2">The sequence shown here is derived from an EMBL/GenBank/DDBJ whole genome shotgun (WGS) entry which is preliminary data.</text>
</comment>
<dbReference type="RefSeq" id="WP_109775242.1">
    <property type="nucleotide sequence ID" value="NZ_QGDQ01000019.1"/>
</dbReference>
<dbReference type="EMBL" id="QGDQ01000019">
    <property type="protein sequence ID" value="PWJ52527.1"/>
    <property type="molecule type" value="Genomic_DNA"/>
</dbReference>
<sequence>MDVERTRLVEAYWRNNRRLTARTDAPGSQPASSADNTADEDADFWAVEAVDEASQRWSAADVVDLLEDLLSADDADPIYVGAGPLEELLHERPEVSSVVAERCRRSDLAERWHAALSTVIWDERHLQELAPLRPWLPLP</sequence>
<keyword evidence="3" id="KW-1185">Reference proteome</keyword>